<reference evidence="1" key="1">
    <citation type="submission" date="2021-01" db="EMBL/GenBank/DDBJ databases">
        <title>Draft genome of Pantoea agglomerans Eh 335.</title>
        <authorList>
            <person name="Emsley S.A."/>
            <person name="Oline D.K."/>
            <person name="Saw J.H."/>
            <person name="Ushijima B."/>
            <person name="Videau P."/>
            <person name="Koyack M.J."/>
        </authorList>
    </citation>
    <scope>NUCLEOTIDE SEQUENCE</scope>
    <source>
        <strain evidence="1">Eh 335</strain>
    </source>
</reference>
<name>A0ACC5RK19_ENTAG</name>
<dbReference type="EMBL" id="JAEOXF010000003">
    <property type="protein sequence ID" value="MBK4725043.1"/>
    <property type="molecule type" value="Genomic_DNA"/>
</dbReference>
<proteinExistence type="predicted"/>
<gene>
    <name evidence="1" type="ORF">JJL49_07380</name>
</gene>
<dbReference type="Proteomes" id="UP000633731">
    <property type="component" value="Unassembled WGS sequence"/>
</dbReference>
<evidence type="ECO:0000313" key="2">
    <source>
        <dbReference type="Proteomes" id="UP000633731"/>
    </source>
</evidence>
<evidence type="ECO:0000313" key="1">
    <source>
        <dbReference type="EMBL" id="MBK4725043.1"/>
    </source>
</evidence>
<comment type="caution">
    <text evidence="1">The sequence shown here is derived from an EMBL/GenBank/DDBJ whole genome shotgun (WGS) entry which is preliminary data.</text>
</comment>
<sequence length="72" mass="8300">MTVSLAFKQSLMARSPQERLSKVLKKNKNRFNINNDGFINMDLQNEEVQAEIGKQLAKLGTFHVHLRKNSDK</sequence>
<accession>A0ACC5RK19</accession>
<organism evidence="1 2">
    <name type="scientific">Enterobacter agglomerans</name>
    <name type="common">Erwinia herbicola</name>
    <name type="synonym">Pantoea agglomerans</name>
    <dbReference type="NCBI Taxonomy" id="549"/>
    <lineage>
        <taxon>Bacteria</taxon>
        <taxon>Pseudomonadati</taxon>
        <taxon>Pseudomonadota</taxon>
        <taxon>Gammaproteobacteria</taxon>
        <taxon>Enterobacterales</taxon>
        <taxon>Erwiniaceae</taxon>
        <taxon>Pantoea</taxon>
        <taxon>Pantoea agglomerans group</taxon>
    </lineage>
</organism>
<protein>
    <submittedName>
        <fullName evidence="1">Uncharacterized protein</fullName>
    </submittedName>
</protein>
<keyword evidence="2" id="KW-1185">Reference proteome</keyword>